<protein>
    <recommendedName>
        <fullName evidence="4">Transmembrane protein</fullName>
    </recommendedName>
</protein>
<evidence type="ECO:0000313" key="3">
    <source>
        <dbReference type="Proteomes" id="UP000237000"/>
    </source>
</evidence>
<dbReference type="InParanoid" id="A0A2P5G285"/>
<gene>
    <name evidence="2" type="ORF">TorRG33x02_004350</name>
</gene>
<accession>A0A2P5G285</accession>
<feature type="transmembrane region" description="Helical" evidence="1">
    <location>
        <begin position="28"/>
        <end position="52"/>
    </location>
</feature>
<dbReference type="Proteomes" id="UP000237000">
    <property type="component" value="Unassembled WGS sequence"/>
</dbReference>
<evidence type="ECO:0000256" key="1">
    <source>
        <dbReference type="SAM" id="Phobius"/>
    </source>
</evidence>
<name>A0A2P5G285_TREOI</name>
<organism evidence="2 3">
    <name type="scientific">Trema orientale</name>
    <name type="common">Charcoal tree</name>
    <name type="synonym">Celtis orientalis</name>
    <dbReference type="NCBI Taxonomy" id="63057"/>
    <lineage>
        <taxon>Eukaryota</taxon>
        <taxon>Viridiplantae</taxon>
        <taxon>Streptophyta</taxon>
        <taxon>Embryophyta</taxon>
        <taxon>Tracheophyta</taxon>
        <taxon>Spermatophyta</taxon>
        <taxon>Magnoliopsida</taxon>
        <taxon>eudicotyledons</taxon>
        <taxon>Gunneridae</taxon>
        <taxon>Pentapetalae</taxon>
        <taxon>rosids</taxon>
        <taxon>fabids</taxon>
        <taxon>Rosales</taxon>
        <taxon>Cannabaceae</taxon>
        <taxon>Trema</taxon>
    </lineage>
</organism>
<reference evidence="3" key="1">
    <citation type="submission" date="2016-06" db="EMBL/GenBank/DDBJ databases">
        <title>Parallel loss of symbiosis genes in relatives of nitrogen-fixing non-legume Parasponia.</title>
        <authorList>
            <person name="Van Velzen R."/>
            <person name="Holmer R."/>
            <person name="Bu F."/>
            <person name="Rutten L."/>
            <person name="Van Zeijl A."/>
            <person name="Liu W."/>
            <person name="Santuari L."/>
            <person name="Cao Q."/>
            <person name="Sharma T."/>
            <person name="Shen D."/>
            <person name="Roswanjaya Y."/>
            <person name="Wardhani T."/>
            <person name="Kalhor M.S."/>
            <person name="Jansen J."/>
            <person name="Van den Hoogen J."/>
            <person name="Gungor B."/>
            <person name="Hartog M."/>
            <person name="Hontelez J."/>
            <person name="Verver J."/>
            <person name="Yang W.-C."/>
            <person name="Schijlen E."/>
            <person name="Repin R."/>
            <person name="Schilthuizen M."/>
            <person name="Schranz E."/>
            <person name="Heidstra R."/>
            <person name="Miyata K."/>
            <person name="Fedorova E."/>
            <person name="Kohlen W."/>
            <person name="Bisseling T."/>
            <person name="Smit S."/>
            <person name="Geurts R."/>
        </authorList>
    </citation>
    <scope>NUCLEOTIDE SEQUENCE [LARGE SCALE GENOMIC DNA]</scope>
    <source>
        <strain evidence="3">cv. RG33-2</strain>
    </source>
</reference>
<dbReference type="OrthoDB" id="1922901at2759"/>
<dbReference type="STRING" id="63057.A0A2P5G285"/>
<dbReference type="AlphaFoldDB" id="A0A2P5G285"/>
<feature type="transmembrane region" description="Helical" evidence="1">
    <location>
        <begin position="143"/>
        <end position="162"/>
    </location>
</feature>
<evidence type="ECO:0008006" key="4">
    <source>
        <dbReference type="Google" id="ProtNLM"/>
    </source>
</evidence>
<sequence>MSFKPLSWYCQPTDYGFWGKLVDSAFGSYTPCGIDTLVVSISHLVLLGLCTYRICLIKNNSKAQRFRLRSNNFNYLLGLLAAYSTASPLLRWMMDISLFNLDGQTGFAPFEIISLIIEFLAWSSMLVMVGLETKIYIREFRWYVRFGVIYVLVADAVVLNLILSVRDYYSGYAIYLYISTVLVQVLFGILLAIYLPNLDPYPGYVVIQPESLNNAEYEALPEGEQICPERQVNIFSRIYFGWMTPLMQKGYRKPITEKDIWKLDTWDQTETLIKKFQGCWVEESKRSKPWLLRALNRSLGGRY</sequence>
<proteinExistence type="predicted"/>
<dbReference type="EMBL" id="JXTC01000001">
    <property type="protein sequence ID" value="POO04131.1"/>
    <property type="molecule type" value="Genomic_DNA"/>
</dbReference>
<comment type="caution">
    <text evidence="2">The sequence shown here is derived from an EMBL/GenBank/DDBJ whole genome shotgun (WGS) entry which is preliminary data.</text>
</comment>
<feature type="transmembrane region" description="Helical" evidence="1">
    <location>
        <begin position="174"/>
        <end position="195"/>
    </location>
</feature>
<keyword evidence="1" id="KW-0812">Transmembrane</keyword>
<feature type="transmembrane region" description="Helical" evidence="1">
    <location>
        <begin position="112"/>
        <end position="131"/>
    </location>
</feature>
<keyword evidence="1" id="KW-1133">Transmembrane helix</keyword>
<keyword evidence="3" id="KW-1185">Reference proteome</keyword>
<keyword evidence="1" id="KW-0472">Membrane</keyword>
<evidence type="ECO:0000313" key="2">
    <source>
        <dbReference type="EMBL" id="POO04131.1"/>
    </source>
</evidence>
<feature type="transmembrane region" description="Helical" evidence="1">
    <location>
        <begin position="73"/>
        <end position="92"/>
    </location>
</feature>